<keyword evidence="4 7" id="KW-1133">Transmembrane helix</keyword>
<evidence type="ECO:0000313" key="8">
    <source>
        <dbReference type="EMBL" id="GJE65166.1"/>
    </source>
</evidence>
<comment type="caution">
    <text evidence="8">The sequence shown here is derived from an EMBL/GenBank/DDBJ whole genome shotgun (WGS) entry which is preliminary data.</text>
</comment>
<proteinExistence type="predicted"/>
<feature type="transmembrane region" description="Helical" evidence="7">
    <location>
        <begin position="277"/>
        <end position="294"/>
    </location>
</feature>
<name>A0ABQ4UEL7_9HYPH</name>
<dbReference type="PANTHER" id="PTHR11048">
    <property type="entry name" value="PRENYLTRANSFERASES"/>
    <property type="match status" value="1"/>
</dbReference>
<comment type="subcellular location">
    <subcellularLocation>
        <location evidence="1">Membrane</location>
        <topology evidence="1">Multi-pass membrane protein</topology>
    </subcellularLocation>
</comment>
<gene>
    <name evidence="8" type="primary">COQ2</name>
    <name evidence="8" type="ORF">LNAOJCKE_2376</name>
</gene>
<dbReference type="Gene3D" id="1.10.357.140">
    <property type="entry name" value="UbiA prenyltransferase"/>
    <property type="match status" value="1"/>
</dbReference>
<feature type="transmembrane region" description="Helical" evidence="7">
    <location>
        <begin position="403"/>
        <end position="426"/>
    </location>
</feature>
<feature type="transmembrane region" description="Helical" evidence="7">
    <location>
        <begin position="334"/>
        <end position="356"/>
    </location>
</feature>
<feature type="region of interest" description="Disordered" evidence="6">
    <location>
        <begin position="1"/>
        <end position="21"/>
    </location>
</feature>
<keyword evidence="9" id="KW-1185">Reference proteome</keyword>
<evidence type="ECO:0000313" key="9">
    <source>
        <dbReference type="Proteomes" id="UP001055039"/>
    </source>
</evidence>
<evidence type="ECO:0000256" key="5">
    <source>
        <dbReference type="ARBA" id="ARBA00023136"/>
    </source>
</evidence>
<feature type="transmembrane region" description="Helical" evidence="7">
    <location>
        <begin position="300"/>
        <end position="322"/>
    </location>
</feature>
<feature type="compositionally biased region" description="Basic and acidic residues" evidence="6">
    <location>
        <begin position="1"/>
        <end position="10"/>
    </location>
</feature>
<reference evidence="8" key="2">
    <citation type="submission" date="2021-08" db="EMBL/GenBank/DDBJ databases">
        <authorList>
            <person name="Tani A."/>
            <person name="Ola A."/>
            <person name="Ogura Y."/>
            <person name="Katsura K."/>
            <person name="Hayashi T."/>
        </authorList>
    </citation>
    <scope>NUCLEOTIDE SEQUENCE</scope>
    <source>
        <strain evidence="8">NBRC 15686</strain>
    </source>
</reference>
<keyword evidence="2" id="KW-1003">Cell membrane</keyword>
<dbReference type="InterPro" id="IPR044878">
    <property type="entry name" value="UbiA_sf"/>
</dbReference>
<dbReference type="RefSeq" id="WP_238224621.1">
    <property type="nucleotide sequence ID" value="NZ_BAAADH010000066.1"/>
</dbReference>
<feature type="transmembrane region" description="Helical" evidence="7">
    <location>
        <begin position="236"/>
        <end position="256"/>
    </location>
</feature>
<dbReference type="EMBL" id="BPRC01000007">
    <property type="protein sequence ID" value="GJE65166.1"/>
    <property type="molecule type" value="Genomic_DNA"/>
</dbReference>
<protein>
    <submittedName>
        <fullName evidence="8">4-hydroxybenzoate polyprenyltransferase, mitochondrial</fullName>
    </submittedName>
</protein>
<dbReference type="NCBIfam" id="NF006088">
    <property type="entry name" value="PRK08238.1"/>
    <property type="match status" value="1"/>
</dbReference>
<evidence type="ECO:0000256" key="4">
    <source>
        <dbReference type="ARBA" id="ARBA00022989"/>
    </source>
</evidence>
<dbReference type="Proteomes" id="UP001055039">
    <property type="component" value="Unassembled WGS sequence"/>
</dbReference>
<accession>A0ABQ4UEL7</accession>
<evidence type="ECO:0000256" key="2">
    <source>
        <dbReference type="ARBA" id="ARBA00022475"/>
    </source>
</evidence>
<evidence type="ECO:0000256" key="6">
    <source>
        <dbReference type="SAM" id="MobiDB-lite"/>
    </source>
</evidence>
<evidence type="ECO:0000256" key="3">
    <source>
        <dbReference type="ARBA" id="ARBA00022692"/>
    </source>
</evidence>
<dbReference type="Pfam" id="PF01040">
    <property type="entry name" value="UbiA"/>
    <property type="match status" value="1"/>
</dbReference>
<dbReference type="PANTHER" id="PTHR11048:SF5">
    <property type="entry name" value="DECAPRENYL-PHOSPHATE PHOSPHORIBOSYLTRANSFERASE"/>
    <property type="match status" value="1"/>
</dbReference>
<dbReference type="InterPro" id="IPR039653">
    <property type="entry name" value="Prenyltransferase"/>
</dbReference>
<organism evidence="8 9">
    <name type="scientific">Methylorubrum aminovorans</name>
    <dbReference type="NCBI Taxonomy" id="269069"/>
    <lineage>
        <taxon>Bacteria</taxon>
        <taxon>Pseudomonadati</taxon>
        <taxon>Pseudomonadota</taxon>
        <taxon>Alphaproteobacteria</taxon>
        <taxon>Hyphomicrobiales</taxon>
        <taxon>Methylobacteriaceae</taxon>
        <taxon>Methylorubrum</taxon>
    </lineage>
</organism>
<dbReference type="InterPro" id="IPR023214">
    <property type="entry name" value="HAD_sf"/>
</dbReference>
<dbReference type="InterPro" id="IPR000537">
    <property type="entry name" value="UbiA_prenyltransferase"/>
</dbReference>
<dbReference type="SUPFAM" id="SSF56784">
    <property type="entry name" value="HAD-like"/>
    <property type="match status" value="1"/>
</dbReference>
<dbReference type="CDD" id="cd13963">
    <property type="entry name" value="PT_UbiA_2"/>
    <property type="match status" value="1"/>
</dbReference>
<dbReference type="InterPro" id="IPR036412">
    <property type="entry name" value="HAD-like_sf"/>
</dbReference>
<keyword evidence="3 7" id="KW-0812">Transmembrane</keyword>
<evidence type="ECO:0000256" key="1">
    <source>
        <dbReference type="ARBA" id="ARBA00004141"/>
    </source>
</evidence>
<keyword evidence="5 7" id="KW-0472">Membrane</keyword>
<sequence length="515" mass="54601">MATARARRDGTATVPTEAPPPRTAPLVIDLDGTLLRTDLLLEGIITLLRRNPLMLLLMLLWLPRGRAFFKRRIAEGAGLDVATLPANEALLAHIEARKAAGQEIVLATAADELMALRALRRFPVFDRVVASDGVRNLKGEAKAAQLRALYPQGFDYAGDCAADLPVWAAARRVIVVGASPAVLRAAHRLGKPVEVFPAASRARALLKALRPHQWAKNALVFLPLVLGGRAGEAEAWASAGLAFLALGLVASASYLVNDLLDLAPDRAHWSKRERPLASGRLPIATGLAALVLGLTGGLAVAAFAGVAVLTGVLAYLALTLAYSTWLKRVPMLDALTLGCLFSLRIAVGIAAVAVAWSPWLLTFSMFLFTSLSFAKRHTELRGAARRGRSGTIAGRGYQPADEAVVLAFGVASGLSSVVIFILYLANEAFHHAALAAPLALWSFPLILVLFMGRVWLLAGRDALHDDPVAFAIKDRPSLALAAIAGLAFAAAAFGLPHSLLPQGLESSWVMRSSVS</sequence>
<reference evidence="8" key="1">
    <citation type="journal article" date="2021" name="Front. Microbiol.">
        <title>Comprehensive Comparative Genomics and Phenotyping of Methylobacterium Species.</title>
        <authorList>
            <person name="Alessa O."/>
            <person name="Ogura Y."/>
            <person name="Fujitani Y."/>
            <person name="Takami H."/>
            <person name="Hayashi T."/>
            <person name="Sahin N."/>
            <person name="Tani A."/>
        </authorList>
    </citation>
    <scope>NUCLEOTIDE SEQUENCE</scope>
    <source>
        <strain evidence="8">NBRC 15686</strain>
    </source>
</reference>
<feature type="transmembrane region" description="Helical" evidence="7">
    <location>
        <begin position="438"/>
        <end position="458"/>
    </location>
</feature>
<feature type="transmembrane region" description="Helical" evidence="7">
    <location>
        <begin position="478"/>
        <end position="500"/>
    </location>
</feature>
<dbReference type="Gene3D" id="3.40.50.1000">
    <property type="entry name" value="HAD superfamily/HAD-like"/>
    <property type="match status" value="1"/>
</dbReference>
<evidence type="ECO:0000256" key="7">
    <source>
        <dbReference type="SAM" id="Phobius"/>
    </source>
</evidence>